<protein>
    <recommendedName>
        <fullName evidence="11">CMP/dCMP-type deaminase domain-containing protein</fullName>
    </recommendedName>
</protein>
<evidence type="ECO:0000256" key="1">
    <source>
        <dbReference type="ARBA" id="ARBA00001947"/>
    </source>
</evidence>
<dbReference type="NCBIfam" id="TIGR00326">
    <property type="entry name" value="eubact_ribD"/>
    <property type="match status" value="1"/>
</dbReference>
<evidence type="ECO:0000256" key="8">
    <source>
        <dbReference type="ARBA" id="ARBA00022857"/>
    </source>
</evidence>
<dbReference type="InterPro" id="IPR016192">
    <property type="entry name" value="APOBEC/CMP_deaminase_Zn-bd"/>
</dbReference>
<comment type="caution">
    <text evidence="12">The sequence shown here is derived from an EMBL/GenBank/DDBJ whole genome shotgun (WGS) entry which is preliminary data.</text>
</comment>
<dbReference type="CDD" id="cd01284">
    <property type="entry name" value="Riboflavin_deaminase-reductase"/>
    <property type="match status" value="1"/>
</dbReference>
<evidence type="ECO:0000256" key="5">
    <source>
        <dbReference type="ARBA" id="ARBA00022723"/>
    </source>
</evidence>
<organism evidence="12">
    <name type="scientific">marine sediment metagenome</name>
    <dbReference type="NCBI Taxonomy" id="412755"/>
    <lineage>
        <taxon>unclassified sequences</taxon>
        <taxon>metagenomes</taxon>
        <taxon>ecological metagenomes</taxon>
    </lineage>
</organism>
<dbReference type="Pfam" id="PF01872">
    <property type="entry name" value="RibD_C"/>
    <property type="match status" value="1"/>
</dbReference>
<dbReference type="GO" id="GO:0050661">
    <property type="term" value="F:NADP binding"/>
    <property type="evidence" value="ECO:0007669"/>
    <property type="project" value="InterPro"/>
</dbReference>
<keyword evidence="7" id="KW-0862">Zinc</keyword>
<comment type="cofactor">
    <cofactor evidence="1">
        <name>Zn(2+)</name>
        <dbReference type="ChEBI" id="CHEBI:29105"/>
    </cofactor>
</comment>
<dbReference type="PANTHER" id="PTHR38011">
    <property type="entry name" value="DIHYDROFOLATE REDUCTASE FAMILY PROTEIN (AFU_ORTHOLOGUE AFUA_8G06820)"/>
    <property type="match status" value="1"/>
</dbReference>
<keyword evidence="5" id="KW-0479">Metal-binding</keyword>
<dbReference type="GO" id="GO:0008270">
    <property type="term" value="F:zinc ion binding"/>
    <property type="evidence" value="ECO:0007669"/>
    <property type="project" value="InterPro"/>
</dbReference>
<evidence type="ECO:0000256" key="10">
    <source>
        <dbReference type="ARBA" id="ARBA00023268"/>
    </source>
</evidence>
<dbReference type="Pfam" id="PF00383">
    <property type="entry name" value="dCMP_cyt_deam_1"/>
    <property type="match status" value="1"/>
</dbReference>
<dbReference type="SUPFAM" id="SSF53927">
    <property type="entry name" value="Cytidine deaminase-like"/>
    <property type="match status" value="1"/>
</dbReference>
<dbReference type="InterPro" id="IPR011549">
    <property type="entry name" value="RibD_C"/>
</dbReference>
<evidence type="ECO:0000256" key="3">
    <source>
        <dbReference type="ARBA" id="ARBA00004910"/>
    </source>
</evidence>
<evidence type="ECO:0000256" key="6">
    <source>
        <dbReference type="ARBA" id="ARBA00022801"/>
    </source>
</evidence>
<dbReference type="GO" id="GO:0008703">
    <property type="term" value="F:5-amino-6-(5-phosphoribosylamino)uracil reductase activity"/>
    <property type="evidence" value="ECO:0007669"/>
    <property type="project" value="InterPro"/>
</dbReference>
<evidence type="ECO:0000313" key="12">
    <source>
        <dbReference type="EMBL" id="KKO12449.1"/>
    </source>
</evidence>
<dbReference type="PANTHER" id="PTHR38011:SF7">
    <property type="entry name" value="2,5-DIAMINO-6-RIBOSYLAMINO-4(3H)-PYRIMIDINONE 5'-PHOSPHATE REDUCTASE"/>
    <property type="match status" value="1"/>
</dbReference>
<reference evidence="12" key="1">
    <citation type="journal article" date="2015" name="Nature">
        <title>Complex archaea that bridge the gap between prokaryotes and eukaryotes.</title>
        <authorList>
            <person name="Spang A."/>
            <person name="Saw J.H."/>
            <person name="Jorgensen S.L."/>
            <person name="Zaremba-Niedzwiedzka K."/>
            <person name="Martijn J."/>
            <person name="Lind A.E."/>
            <person name="van Eijk R."/>
            <person name="Schleper C."/>
            <person name="Guy L."/>
            <person name="Ettema T.J."/>
        </authorList>
    </citation>
    <scope>NUCLEOTIDE SEQUENCE</scope>
</reference>
<dbReference type="InterPro" id="IPR016193">
    <property type="entry name" value="Cytidine_deaminase-like"/>
</dbReference>
<evidence type="ECO:0000256" key="7">
    <source>
        <dbReference type="ARBA" id="ARBA00022833"/>
    </source>
</evidence>
<dbReference type="NCBIfam" id="TIGR00227">
    <property type="entry name" value="ribD_Cterm"/>
    <property type="match status" value="1"/>
</dbReference>
<dbReference type="EMBL" id="LAZR01000001">
    <property type="protein sequence ID" value="KKO12449.1"/>
    <property type="molecule type" value="Genomic_DNA"/>
</dbReference>
<dbReference type="InterPro" id="IPR002125">
    <property type="entry name" value="CMP_dCMP_dom"/>
</dbReference>
<sequence length="376" mass="40322">MTTEQYMQRAIELAQSVLSAGPNPRVGCVVVRDGQIVGEGFHEKPGEAHAEAIALREAGDKARGATAYVSLEPCAHMGKTPPCSEALIQAGVAEVVYAGSDPNPQVSGQGLQRLLEAGVRVRGPVLAQEADALNRGFLKRMRQGLPWVRCKMAMSLDGRTAMASGESKWITGAAARADVQLMRAGSCAVLTGVNTILSDNPSLNVRLDQLDDSQAALIGDRQPLRVVLDSSLRTPPDSRLISLPGEVLFLTGQPHRQQRARYQGSRANIREIPVQPGGRLDLRAAMASLALDYECNEVMLEAGPTLSGAMVQAGLVDEVVIYIGARFLGSDALPLFHLPGINRMQDHIGLEITAVRQIAEDCCITARLKRVDRQPG</sequence>
<dbReference type="Gene3D" id="3.40.140.10">
    <property type="entry name" value="Cytidine Deaminase, domain 2"/>
    <property type="match status" value="1"/>
</dbReference>
<dbReference type="PIRSF" id="PIRSF006769">
    <property type="entry name" value="RibD"/>
    <property type="match status" value="1"/>
</dbReference>
<dbReference type="GO" id="GO:0009231">
    <property type="term" value="P:riboflavin biosynthetic process"/>
    <property type="evidence" value="ECO:0007669"/>
    <property type="project" value="UniProtKB-UniPathway"/>
</dbReference>
<gene>
    <name evidence="12" type="ORF">LCGC14_0004620</name>
</gene>
<feature type="domain" description="CMP/dCMP-type deaminase" evidence="11">
    <location>
        <begin position="1"/>
        <end position="122"/>
    </location>
</feature>
<proteinExistence type="predicted"/>
<dbReference type="FunFam" id="3.40.140.10:FF:000025">
    <property type="entry name" value="Riboflavin biosynthesis protein RibD"/>
    <property type="match status" value="1"/>
</dbReference>
<dbReference type="InterPro" id="IPR002734">
    <property type="entry name" value="RibDG_C"/>
</dbReference>
<dbReference type="UniPathway" id="UPA00275">
    <property type="reaction ID" value="UER00401"/>
</dbReference>
<dbReference type="PROSITE" id="PS51747">
    <property type="entry name" value="CYT_DCMP_DEAMINASES_2"/>
    <property type="match status" value="1"/>
</dbReference>
<keyword evidence="10" id="KW-0511">Multifunctional enzyme</keyword>
<dbReference type="InterPro" id="IPR050765">
    <property type="entry name" value="Riboflavin_Biosynth_HTPR"/>
</dbReference>
<dbReference type="Gene3D" id="3.40.430.10">
    <property type="entry name" value="Dihydrofolate Reductase, subunit A"/>
    <property type="match status" value="1"/>
</dbReference>
<accession>A0A0F9Z5D0</accession>
<keyword evidence="4" id="KW-0686">Riboflavin biosynthesis</keyword>
<keyword evidence="8" id="KW-0521">NADP</keyword>
<name>A0A0F9Z5D0_9ZZZZ</name>
<evidence type="ECO:0000256" key="2">
    <source>
        <dbReference type="ARBA" id="ARBA00004882"/>
    </source>
</evidence>
<comment type="pathway">
    <text evidence="3">Cofactor biosynthesis; riboflavin biosynthesis; 5-amino-6-(D-ribitylamino)uracil from GTP: step 3/4.</text>
</comment>
<keyword evidence="6" id="KW-0378">Hydrolase</keyword>
<dbReference type="AlphaFoldDB" id="A0A0F9Z5D0"/>
<evidence type="ECO:0000259" key="11">
    <source>
        <dbReference type="PROSITE" id="PS51747"/>
    </source>
</evidence>
<dbReference type="InterPro" id="IPR024072">
    <property type="entry name" value="DHFR-like_dom_sf"/>
</dbReference>
<evidence type="ECO:0000256" key="9">
    <source>
        <dbReference type="ARBA" id="ARBA00023002"/>
    </source>
</evidence>
<dbReference type="SUPFAM" id="SSF53597">
    <property type="entry name" value="Dihydrofolate reductase-like"/>
    <property type="match status" value="1"/>
</dbReference>
<dbReference type="InterPro" id="IPR004794">
    <property type="entry name" value="Eubact_RibD"/>
</dbReference>
<evidence type="ECO:0000256" key="4">
    <source>
        <dbReference type="ARBA" id="ARBA00022619"/>
    </source>
</evidence>
<dbReference type="PROSITE" id="PS00903">
    <property type="entry name" value="CYT_DCMP_DEAMINASES_1"/>
    <property type="match status" value="1"/>
</dbReference>
<dbReference type="GO" id="GO:0008835">
    <property type="term" value="F:diaminohydroxyphosphoribosylaminopyrimidine deaminase activity"/>
    <property type="evidence" value="ECO:0007669"/>
    <property type="project" value="InterPro"/>
</dbReference>
<keyword evidence="9" id="KW-0560">Oxidoreductase</keyword>
<comment type="pathway">
    <text evidence="2">Cofactor biosynthesis; riboflavin biosynthesis; 5-amino-6-(D-ribitylamino)uracil from GTP: step 2/4.</text>
</comment>